<dbReference type="Proteomes" id="UP001214250">
    <property type="component" value="Chromosome 1"/>
</dbReference>
<dbReference type="Gene3D" id="3.90.45.10">
    <property type="entry name" value="Peptide deformylase"/>
    <property type="match status" value="1"/>
</dbReference>
<evidence type="ECO:0000256" key="2">
    <source>
        <dbReference type="HAMAP-Rule" id="MF_00163"/>
    </source>
</evidence>
<comment type="function">
    <text evidence="2">Removes the formyl group from the N-terminal Met of newly synthesized proteins. Requires at least a dipeptide for an efficient rate of reaction. N-terminal L-methionine is a prerequisite for activity but the enzyme has broad specificity at other positions.</text>
</comment>
<feature type="binding site" evidence="2">
    <location>
        <position position="109"/>
    </location>
    <ligand>
        <name>Fe cation</name>
        <dbReference type="ChEBI" id="CHEBI:24875"/>
    </ligand>
</feature>
<keyword evidence="2" id="KW-0479">Metal-binding</keyword>
<name>A0ABY7VTH4_9BACT</name>
<comment type="cofactor">
    <cofactor evidence="2">
        <name>Fe(2+)</name>
        <dbReference type="ChEBI" id="CHEBI:29033"/>
    </cofactor>
    <text evidence="2">Binds 1 Fe(2+) ion.</text>
</comment>
<keyword evidence="2" id="KW-0648">Protein biosynthesis</keyword>
<dbReference type="EC" id="3.5.1.88" evidence="2"/>
<dbReference type="PRINTS" id="PR01576">
    <property type="entry name" value="PDEFORMYLASE"/>
</dbReference>
<feature type="active site" evidence="2">
    <location>
        <position position="152"/>
    </location>
</feature>
<keyword evidence="4" id="KW-1185">Reference proteome</keyword>
<feature type="binding site" evidence="2">
    <location>
        <position position="151"/>
    </location>
    <ligand>
        <name>Fe cation</name>
        <dbReference type="ChEBI" id="CHEBI:24875"/>
    </ligand>
</feature>
<dbReference type="NCBIfam" id="TIGR00079">
    <property type="entry name" value="pept_deformyl"/>
    <property type="match status" value="1"/>
</dbReference>
<dbReference type="InterPro" id="IPR036821">
    <property type="entry name" value="Peptide_deformylase_sf"/>
</dbReference>
<dbReference type="RefSeq" id="WP_274150184.1">
    <property type="nucleotide sequence ID" value="NZ_CP117811.1"/>
</dbReference>
<comment type="similarity">
    <text evidence="1 2">Belongs to the polypeptide deformylase family.</text>
</comment>
<proteinExistence type="inferred from homology"/>
<evidence type="ECO:0000313" key="4">
    <source>
        <dbReference type="Proteomes" id="UP001214250"/>
    </source>
</evidence>
<evidence type="ECO:0000313" key="3">
    <source>
        <dbReference type="EMBL" id="WDE96131.1"/>
    </source>
</evidence>
<reference evidence="3 4" key="1">
    <citation type="submission" date="2023-02" db="EMBL/GenBank/DDBJ databases">
        <title>Genome sequence of Lentisphaera profundi SAORIC-696.</title>
        <authorList>
            <person name="Kim e."/>
            <person name="Cho J.-C."/>
            <person name="Choi A."/>
            <person name="Kang I."/>
        </authorList>
    </citation>
    <scope>NUCLEOTIDE SEQUENCE [LARGE SCALE GENOMIC DNA]</scope>
    <source>
        <strain evidence="3 4">SAORIC-696</strain>
    </source>
</reference>
<accession>A0ABY7VTH4</accession>
<dbReference type="PANTHER" id="PTHR10458:SF22">
    <property type="entry name" value="PEPTIDE DEFORMYLASE"/>
    <property type="match status" value="1"/>
</dbReference>
<dbReference type="EMBL" id="CP117811">
    <property type="protein sequence ID" value="WDE96131.1"/>
    <property type="molecule type" value="Genomic_DNA"/>
</dbReference>
<dbReference type="SUPFAM" id="SSF56420">
    <property type="entry name" value="Peptide deformylase"/>
    <property type="match status" value="1"/>
</dbReference>
<dbReference type="NCBIfam" id="NF001159">
    <property type="entry name" value="PRK00150.1-3"/>
    <property type="match status" value="1"/>
</dbReference>
<dbReference type="InterPro" id="IPR023635">
    <property type="entry name" value="Peptide_deformylase"/>
</dbReference>
<dbReference type="HAMAP" id="MF_00163">
    <property type="entry name" value="Pep_deformylase"/>
    <property type="match status" value="1"/>
</dbReference>
<dbReference type="Pfam" id="PF01327">
    <property type="entry name" value="Pep_deformylase"/>
    <property type="match status" value="1"/>
</dbReference>
<dbReference type="PIRSF" id="PIRSF004749">
    <property type="entry name" value="Pep_def"/>
    <property type="match status" value="1"/>
</dbReference>
<keyword evidence="2" id="KW-0408">Iron</keyword>
<organism evidence="3 4">
    <name type="scientific">Lentisphaera profundi</name>
    <dbReference type="NCBI Taxonomy" id="1658616"/>
    <lineage>
        <taxon>Bacteria</taxon>
        <taxon>Pseudomonadati</taxon>
        <taxon>Lentisphaerota</taxon>
        <taxon>Lentisphaeria</taxon>
        <taxon>Lentisphaerales</taxon>
        <taxon>Lentisphaeraceae</taxon>
        <taxon>Lentisphaera</taxon>
    </lineage>
</organism>
<feature type="binding site" evidence="2">
    <location>
        <position position="155"/>
    </location>
    <ligand>
        <name>Fe cation</name>
        <dbReference type="ChEBI" id="CHEBI:24875"/>
    </ligand>
</feature>
<evidence type="ECO:0000256" key="1">
    <source>
        <dbReference type="ARBA" id="ARBA00010759"/>
    </source>
</evidence>
<comment type="catalytic activity">
    <reaction evidence="2">
        <text>N-terminal N-formyl-L-methionyl-[peptide] + H2O = N-terminal L-methionyl-[peptide] + formate</text>
        <dbReference type="Rhea" id="RHEA:24420"/>
        <dbReference type="Rhea" id="RHEA-COMP:10639"/>
        <dbReference type="Rhea" id="RHEA-COMP:10640"/>
        <dbReference type="ChEBI" id="CHEBI:15377"/>
        <dbReference type="ChEBI" id="CHEBI:15740"/>
        <dbReference type="ChEBI" id="CHEBI:49298"/>
        <dbReference type="ChEBI" id="CHEBI:64731"/>
        <dbReference type="EC" id="3.5.1.88"/>
    </reaction>
</comment>
<dbReference type="PANTHER" id="PTHR10458">
    <property type="entry name" value="PEPTIDE DEFORMYLASE"/>
    <property type="match status" value="1"/>
</dbReference>
<gene>
    <name evidence="2 3" type="primary">def</name>
    <name evidence="3" type="ORF">PQO03_10440</name>
</gene>
<protein>
    <recommendedName>
        <fullName evidence="2">Peptide deformylase</fullName>
        <shortName evidence="2">PDF</shortName>
        <ecNumber evidence="2">3.5.1.88</ecNumber>
    </recommendedName>
    <alternativeName>
        <fullName evidence="2">Polypeptide deformylase</fullName>
    </alternativeName>
</protein>
<keyword evidence="2 3" id="KW-0378">Hydrolase</keyword>
<dbReference type="CDD" id="cd00487">
    <property type="entry name" value="Pep_deformylase"/>
    <property type="match status" value="1"/>
</dbReference>
<dbReference type="GO" id="GO:0042586">
    <property type="term" value="F:peptide deformylase activity"/>
    <property type="evidence" value="ECO:0007669"/>
    <property type="project" value="UniProtKB-EC"/>
</dbReference>
<sequence length="197" mass="22191">MSEEGHILEVKKFGNPVLRKIAEPITEISDEIRELVEEMVDTMYEENGIGLAAPQVGQSIRLFVIDTHFDDEEYGSEGEKLFCPKMPMALINPEIVSSSGENIPFEEGCLSIPLINASVIRPSNIVLRAKTLDGELIEADFGGLTARCMQHEIDHLDGVLFTDRAEKEDLKLVAKKLEQLRMKTEKALKKRKPKKRK</sequence>